<reference evidence="2" key="1">
    <citation type="journal article" date="2023" name="G3 (Bethesda)">
        <title>Whole genome assembly and annotation of the endangered Caribbean coral Acropora cervicornis.</title>
        <authorList>
            <person name="Selwyn J.D."/>
            <person name="Vollmer S.V."/>
        </authorList>
    </citation>
    <scope>NUCLEOTIDE SEQUENCE</scope>
    <source>
        <strain evidence="2">K2</strain>
    </source>
</reference>
<protein>
    <submittedName>
        <fullName evidence="2">Uncharacterized protein</fullName>
    </submittedName>
</protein>
<feature type="region of interest" description="Disordered" evidence="1">
    <location>
        <begin position="1"/>
        <end position="26"/>
    </location>
</feature>
<evidence type="ECO:0000313" key="2">
    <source>
        <dbReference type="EMBL" id="KAK2547094.1"/>
    </source>
</evidence>
<dbReference type="Proteomes" id="UP001249851">
    <property type="component" value="Unassembled WGS sequence"/>
</dbReference>
<dbReference type="EMBL" id="JARQWQ010000217">
    <property type="protein sequence ID" value="KAK2547094.1"/>
    <property type="molecule type" value="Genomic_DNA"/>
</dbReference>
<reference evidence="2" key="2">
    <citation type="journal article" date="2023" name="Science">
        <title>Genomic signatures of disease resistance in endangered staghorn corals.</title>
        <authorList>
            <person name="Vollmer S.V."/>
            <person name="Selwyn J.D."/>
            <person name="Despard B.A."/>
            <person name="Roesel C.L."/>
        </authorList>
    </citation>
    <scope>NUCLEOTIDE SEQUENCE</scope>
    <source>
        <strain evidence="2">K2</strain>
    </source>
</reference>
<keyword evidence="3" id="KW-1185">Reference proteome</keyword>
<name>A0AAD9PQB9_ACRCE</name>
<gene>
    <name evidence="2" type="ORF">P5673_033145</name>
</gene>
<dbReference type="AlphaFoldDB" id="A0AAD9PQB9"/>
<sequence>MATHQTAKMSDVEHGSQAAYRKLRGKRAESERKTFGKVSLCLAKSRYCDRTANERQRMCRFILQPSFLSVGEVSSEVVRKICNVEDMNEVERSETAND</sequence>
<evidence type="ECO:0000313" key="3">
    <source>
        <dbReference type="Proteomes" id="UP001249851"/>
    </source>
</evidence>
<proteinExistence type="predicted"/>
<organism evidence="2 3">
    <name type="scientific">Acropora cervicornis</name>
    <name type="common">Staghorn coral</name>
    <dbReference type="NCBI Taxonomy" id="6130"/>
    <lineage>
        <taxon>Eukaryota</taxon>
        <taxon>Metazoa</taxon>
        <taxon>Cnidaria</taxon>
        <taxon>Anthozoa</taxon>
        <taxon>Hexacorallia</taxon>
        <taxon>Scleractinia</taxon>
        <taxon>Astrocoeniina</taxon>
        <taxon>Acroporidae</taxon>
        <taxon>Acropora</taxon>
    </lineage>
</organism>
<evidence type="ECO:0000256" key="1">
    <source>
        <dbReference type="SAM" id="MobiDB-lite"/>
    </source>
</evidence>
<accession>A0AAD9PQB9</accession>
<comment type="caution">
    <text evidence="2">The sequence shown here is derived from an EMBL/GenBank/DDBJ whole genome shotgun (WGS) entry which is preliminary data.</text>
</comment>